<dbReference type="SUPFAM" id="SSF48208">
    <property type="entry name" value="Six-hairpin glycosidases"/>
    <property type="match status" value="1"/>
</dbReference>
<evidence type="ECO:0000313" key="8">
    <source>
        <dbReference type="EMBL" id="PPQ69277.1"/>
    </source>
</evidence>
<dbReference type="InterPro" id="IPR016007">
    <property type="entry name" value="Alpha_rhamnosid"/>
</dbReference>
<dbReference type="EMBL" id="NHYD01003938">
    <property type="protein sequence ID" value="PPQ69277.1"/>
    <property type="molecule type" value="Genomic_DNA"/>
</dbReference>
<dbReference type="STRING" id="93625.A0A409VSR0"/>
<evidence type="ECO:0000256" key="3">
    <source>
        <dbReference type="ARBA" id="ARBA00022801"/>
    </source>
</evidence>
<dbReference type="InterPro" id="IPR008902">
    <property type="entry name" value="Rhamnosid_concanavalin"/>
</dbReference>
<dbReference type="Proteomes" id="UP000283269">
    <property type="component" value="Unassembled WGS sequence"/>
</dbReference>
<evidence type="ECO:0000256" key="2">
    <source>
        <dbReference type="ARBA" id="ARBA00012652"/>
    </source>
</evidence>
<feature type="domain" description="Alpha-L-rhamnosidase concanavalin-like" evidence="4">
    <location>
        <begin position="685"/>
        <end position="791"/>
    </location>
</feature>
<feature type="domain" description="Bacterial alpha-L-rhamnosidase N-terminal" evidence="5">
    <location>
        <begin position="503"/>
        <end position="673"/>
    </location>
</feature>
<keyword evidence="3" id="KW-0378">Hydrolase</keyword>
<comment type="catalytic activity">
    <reaction evidence="1">
        <text>Hydrolysis of terminal non-reducing alpha-L-rhamnose residues in alpha-L-rhamnosides.</text>
        <dbReference type="EC" id="3.2.1.40"/>
    </reaction>
</comment>
<reference evidence="8 9" key="1">
    <citation type="journal article" date="2018" name="Evol. Lett.">
        <title>Horizontal gene cluster transfer increased hallucinogenic mushroom diversity.</title>
        <authorList>
            <person name="Reynolds H.T."/>
            <person name="Vijayakumar V."/>
            <person name="Gluck-Thaler E."/>
            <person name="Korotkin H.B."/>
            <person name="Matheny P.B."/>
            <person name="Slot J.C."/>
        </authorList>
    </citation>
    <scope>NUCLEOTIDE SEQUENCE [LARGE SCALE GENOMIC DNA]</scope>
    <source>
        <strain evidence="8 9">2631</strain>
    </source>
</reference>
<proteinExistence type="predicted"/>
<evidence type="ECO:0000259" key="5">
    <source>
        <dbReference type="Pfam" id="PF08531"/>
    </source>
</evidence>
<dbReference type="Pfam" id="PF17389">
    <property type="entry name" value="Bac_rhamnosid6H"/>
    <property type="match status" value="1"/>
</dbReference>
<evidence type="ECO:0000259" key="4">
    <source>
        <dbReference type="Pfam" id="PF05592"/>
    </source>
</evidence>
<evidence type="ECO:0000259" key="6">
    <source>
        <dbReference type="Pfam" id="PF17389"/>
    </source>
</evidence>
<dbReference type="PANTHER" id="PTHR33307">
    <property type="entry name" value="ALPHA-RHAMNOSIDASE (EUROFUNG)"/>
    <property type="match status" value="1"/>
</dbReference>
<name>A0A409VSR0_PSICY</name>
<protein>
    <recommendedName>
        <fullName evidence="2">alpha-L-rhamnosidase</fullName>
        <ecNumber evidence="2">3.2.1.40</ecNumber>
    </recommendedName>
</protein>
<evidence type="ECO:0000256" key="1">
    <source>
        <dbReference type="ARBA" id="ARBA00001445"/>
    </source>
</evidence>
<evidence type="ECO:0000313" key="9">
    <source>
        <dbReference type="Proteomes" id="UP000283269"/>
    </source>
</evidence>
<dbReference type="InterPro" id="IPR008928">
    <property type="entry name" value="6-hairpin_glycosidase_sf"/>
</dbReference>
<dbReference type="InterPro" id="IPR013783">
    <property type="entry name" value="Ig-like_fold"/>
</dbReference>
<feature type="domain" description="Alpha-L-rhamnosidase C-terminal" evidence="7">
    <location>
        <begin position="1122"/>
        <end position="1191"/>
    </location>
</feature>
<organism evidence="8 9">
    <name type="scientific">Psilocybe cyanescens</name>
    <dbReference type="NCBI Taxonomy" id="93625"/>
    <lineage>
        <taxon>Eukaryota</taxon>
        <taxon>Fungi</taxon>
        <taxon>Dikarya</taxon>
        <taxon>Basidiomycota</taxon>
        <taxon>Agaricomycotina</taxon>
        <taxon>Agaricomycetes</taxon>
        <taxon>Agaricomycetidae</taxon>
        <taxon>Agaricales</taxon>
        <taxon>Agaricineae</taxon>
        <taxon>Strophariaceae</taxon>
        <taxon>Psilocybe</taxon>
    </lineage>
</organism>
<evidence type="ECO:0000259" key="7">
    <source>
        <dbReference type="Pfam" id="PF17390"/>
    </source>
</evidence>
<accession>A0A409VSR0</accession>
<dbReference type="PIRSF" id="PIRSF010631">
    <property type="entry name" value="A-rhamnsds"/>
    <property type="match status" value="1"/>
</dbReference>
<feature type="domain" description="Alpha-L-rhamnosidase six-hairpin glycosidase" evidence="6">
    <location>
        <begin position="798"/>
        <end position="1107"/>
    </location>
</feature>
<keyword evidence="9" id="KW-1185">Reference proteome</keyword>
<dbReference type="Gene3D" id="2.60.40.10">
    <property type="entry name" value="Immunoglobulins"/>
    <property type="match status" value="1"/>
</dbReference>
<dbReference type="GO" id="GO:0030596">
    <property type="term" value="F:alpha-L-rhamnosidase activity"/>
    <property type="evidence" value="ECO:0007669"/>
    <property type="project" value="UniProtKB-EC"/>
</dbReference>
<sequence length="1197" mass="129018">MKIYSGPSLSSLSVENRIEPLGIDVIPRFSWIISSSVDGDVQKSYRLRVSTGPTPADGAIWDTGVITSKKSYLVDYGGPALASDTQYTWTVEVTTTSGTTAMLSKFTTGLLSSNHWGASLWIGKPAPANGPPDDLVSSFQHSSWIWTAEANPPNSPAGDRVFRRSYVAPSGRHAVSADILITADDQFTMYADGSFVGSSPTTVDIWKSAQFFKVSLSSNTTSFAVQATNLADVGTGGDGPAGLLTSIKILLDNGDSDFITSDSSWLSDKTIPNDWNSVNANTTGWAPSSILLPYGQGPWSNQVAIPTSISTPALSFSQSTWIWSSEADPLLAPPQPRAFRKTFTAPSGKTLKSAIILVTVDDGFHLYVNGGLVGSSPNETDIWKSAQKFTVDLSGTSVLFAVLANNLPDVNTGGGDPAGLLSAIQVMFTDESMQTLVSDTTWRVDSTIPDGFELPSTDDSSWPFAISIGAYGVSPWGTEVTISDSLAEHPAPLLRKEFTLTKPISFARLYYAAGGYASITINGAPASNHVLTPGFTKYDTELQYVALDVSLLLKSGANVIGTELGRSHYGVTQGSVWNWNSASWHGEPRVRMMLSIGFIDGTSSKVLTDGSWQVIEGPTRLDDIFGGENYDASYIQEGFDTPGFNASTWGQAAIMPAPLGVLVNQNQPPTRLVQSLTPLSITQPQPGIFVAHFERVVSGWVKLTASGPAKTLITIHFGEKLNMDGTVIYQDTQHYYANNFQTDRFWLAGKGVPESFEPKFSYKGYQYVQIEGWPTGSPPPTPADIIGRVVHDDLTTRGGFQSSSDLLNKMHTAAVYTLLNNVHSIPTDCPTFEKNGWTGDAMLGTEMFLVNLDSQDLLAKYVRDVDESRPNGSGPPGVIAPDSGWGANNQAPTWHSAFIFIPWWIYQYRGDQRVLVIHYDSMKNYVNFELGRSPNNIAETSLGDWDTPETSPLGGNPPEDPRVSATAFLYQMLSVMSQVATVLNKTSDASTFTTQAKNVKTAFNNAFLNATSGYYTGTGDSGYRQTHNILALAFGLAPNASIQTVANSISQDVSSRGTHLNTGALGTKFLLPVLTDFGHGDTAFALSQQTTFPSWGYWIENGATTMLFLGTFEDWLFKHVAGIQSTSPAFETVKISPLLDSPLTSANAWTVTPFGNLSVAWTKNAAKTTVNVVVPVGIEAFIDILGENNTERPTGHC</sequence>
<dbReference type="GO" id="GO:0005975">
    <property type="term" value="P:carbohydrate metabolic process"/>
    <property type="evidence" value="ECO:0007669"/>
    <property type="project" value="InterPro"/>
</dbReference>
<dbReference type="InterPro" id="IPR013737">
    <property type="entry name" value="Bac_rhamnosid_N"/>
</dbReference>
<dbReference type="InterPro" id="IPR035398">
    <property type="entry name" value="Bac_rhamnosid_C"/>
</dbReference>
<dbReference type="PANTHER" id="PTHR33307:SF6">
    <property type="entry name" value="ALPHA-RHAMNOSIDASE (EUROFUNG)-RELATED"/>
    <property type="match status" value="1"/>
</dbReference>
<dbReference type="AlphaFoldDB" id="A0A409VSR0"/>
<dbReference type="InterPro" id="IPR012341">
    <property type="entry name" value="6hp_glycosidase-like_sf"/>
</dbReference>
<dbReference type="Gene3D" id="2.60.120.260">
    <property type="entry name" value="Galactose-binding domain-like"/>
    <property type="match status" value="4"/>
</dbReference>
<dbReference type="Pfam" id="PF08531">
    <property type="entry name" value="Bac_rhamnosid_N"/>
    <property type="match status" value="1"/>
</dbReference>
<gene>
    <name evidence="8" type="ORF">CVT25_005934</name>
</gene>
<dbReference type="EC" id="3.2.1.40" evidence="2"/>
<dbReference type="Pfam" id="PF25788">
    <property type="entry name" value="Ig_Rha78A_N"/>
    <property type="match status" value="1"/>
</dbReference>
<dbReference type="InParanoid" id="A0A409VSR0"/>
<dbReference type="Pfam" id="PF05592">
    <property type="entry name" value="Bac_rhamnosid"/>
    <property type="match status" value="1"/>
</dbReference>
<dbReference type="InterPro" id="IPR035396">
    <property type="entry name" value="Bac_rhamnosid6H"/>
</dbReference>
<comment type="caution">
    <text evidence="8">The sequence shown here is derived from an EMBL/GenBank/DDBJ whole genome shotgun (WGS) entry which is preliminary data.</text>
</comment>
<dbReference type="OrthoDB" id="10036721at2759"/>
<dbReference type="Gene3D" id="2.60.420.10">
    <property type="entry name" value="Maltose phosphorylase, domain 3"/>
    <property type="match status" value="1"/>
</dbReference>
<dbReference type="Pfam" id="PF17390">
    <property type="entry name" value="Bac_rhamnosid_C"/>
    <property type="match status" value="1"/>
</dbReference>
<dbReference type="Gene3D" id="1.50.10.10">
    <property type="match status" value="1"/>
</dbReference>